<keyword evidence="6 8" id="KW-0472">Membrane</keyword>
<dbReference type="SUPFAM" id="SSF48403">
    <property type="entry name" value="Ankyrin repeat"/>
    <property type="match status" value="1"/>
</dbReference>
<dbReference type="SMART" id="SM00248">
    <property type="entry name" value="ANK"/>
    <property type="match status" value="3"/>
</dbReference>
<gene>
    <name evidence="10" type="ORF">P3X46_026820</name>
</gene>
<feature type="transmembrane region" description="Helical" evidence="8">
    <location>
        <begin position="309"/>
        <end position="327"/>
    </location>
</feature>
<comment type="subcellular location">
    <subcellularLocation>
        <location evidence="1">Membrane</location>
        <topology evidence="1">Multi-pass membrane protein</topology>
    </subcellularLocation>
</comment>
<feature type="repeat" description="ANK" evidence="7">
    <location>
        <begin position="8"/>
        <end position="30"/>
    </location>
</feature>
<sequence>MVAAVNEKMETPLHEACREGSLEMVKFLVEMDPWVVYKVNREIESSLSGIKGHLEITRELLRPETDLSSLKDANDRKPLHWAAIRGRINVIEEILLVNLEGAQMTTKQGETVHLAEKNNQYEAVKFLTEAIHITDLLNKPDNSGNTILHLAVTGKLINTALDLLESTENSSALSSLFLLLEVDGKHSHVLPLPSPEIQLQEKMPASSMTHHRSQSHHLSQKKLLQDEGVRNAHKTITVVAVLVSTVTLAAGINPPGGSNQVTGEALLGRQTSFKIFVLCNVVAVTPNGSWMIWVLAVVVAMGVGARWQFLWGPCICWLSSGIGNCNGEKQQENRRMKVQVTLKYK</sequence>
<name>A0ABQ9KXV5_HEVBR</name>
<dbReference type="PROSITE" id="PS50088">
    <property type="entry name" value="ANK_REPEAT"/>
    <property type="match status" value="1"/>
</dbReference>
<dbReference type="Proteomes" id="UP001174677">
    <property type="component" value="Chromosome 15"/>
</dbReference>
<organism evidence="10 11">
    <name type="scientific">Hevea brasiliensis</name>
    <name type="common">Para rubber tree</name>
    <name type="synonym">Siphonia brasiliensis</name>
    <dbReference type="NCBI Taxonomy" id="3981"/>
    <lineage>
        <taxon>Eukaryota</taxon>
        <taxon>Viridiplantae</taxon>
        <taxon>Streptophyta</taxon>
        <taxon>Embryophyta</taxon>
        <taxon>Tracheophyta</taxon>
        <taxon>Spermatophyta</taxon>
        <taxon>Magnoliopsida</taxon>
        <taxon>eudicotyledons</taxon>
        <taxon>Gunneridae</taxon>
        <taxon>Pentapetalae</taxon>
        <taxon>rosids</taxon>
        <taxon>fabids</taxon>
        <taxon>Malpighiales</taxon>
        <taxon>Euphorbiaceae</taxon>
        <taxon>Crotonoideae</taxon>
        <taxon>Micrandreae</taxon>
        <taxon>Hevea</taxon>
    </lineage>
</organism>
<dbReference type="Gene3D" id="1.25.40.20">
    <property type="entry name" value="Ankyrin repeat-containing domain"/>
    <property type="match status" value="2"/>
</dbReference>
<dbReference type="Pfam" id="PF12796">
    <property type="entry name" value="Ank_2"/>
    <property type="match status" value="1"/>
</dbReference>
<proteinExistence type="predicted"/>
<keyword evidence="2 8" id="KW-0812">Transmembrane</keyword>
<dbReference type="InterPro" id="IPR002110">
    <property type="entry name" value="Ankyrin_rpt"/>
</dbReference>
<dbReference type="Pfam" id="PF13962">
    <property type="entry name" value="PGG"/>
    <property type="match status" value="1"/>
</dbReference>
<evidence type="ECO:0000256" key="6">
    <source>
        <dbReference type="ARBA" id="ARBA00023136"/>
    </source>
</evidence>
<comment type="caution">
    <text evidence="10">The sequence shown here is derived from an EMBL/GenBank/DDBJ whole genome shotgun (WGS) entry which is preliminary data.</text>
</comment>
<evidence type="ECO:0000256" key="8">
    <source>
        <dbReference type="SAM" id="Phobius"/>
    </source>
</evidence>
<evidence type="ECO:0000256" key="3">
    <source>
        <dbReference type="ARBA" id="ARBA00022737"/>
    </source>
</evidence>
<feature type="domain" description="PGG" evidence="9">
    <location>
        <begin position="227"/>
        <end position="289"/>
    </location>
</feature>
<evidence type="ECO:0000256" key="5">
    <source>
        <dbReference type="ARBA" id="ARBA00023043"/>
    </source>
</evidence>
<evidence type="ECO:0000259" key="9">
    <source>
        <dbReference type="Pfam" id="PF13962"/>
    </source>
</evidence>
<accession>A0ABQ9KXV5</accession>
<dbReference type="InterPro" id="IPR026961">
    <property type="entry name" value="PGG_dom"/>
</dbReference>
<keyword evidence="3" id="KW-0677">Repeat</keyword>
<evidence type="ECO:0000256" key="7">
    <source>
        <dbReference type="PROSITE-ProRule" id="PRU00023"/>
    </source>
</evidence>
<evidence type="ECO:0000313" key="11">
    <source>
        <dbReference type="Proteomes" id="UP001174677"/>
    </source>
</evidence>
<keyword evidence="11" id="KW-1185">Reference proteome</keyword>
<reference evidence="10 11" key="1">
    <citation type="journal article" date="2023" name="Plant Biotechnol. J.">
        <title>Chromosome-level wild Hevea brasiliensis genome provides new tools for genomic-assisted breeding and valuable loci to elevate rubber yield.</title>
        <authorList>
            <person name="Cheng H."/>
            <person name="Song X."/>
            <person name="Hu Y."/>
            <person name="Wu T."/>
            <person name="Yang Q."/>
            <person name="An Z."/>
            <person name="Feng S."/>
            <person name="Deng Z."/>
            <person name="Wu W."/>
            <person name="Zeng X."/>
            <person name="Tu M."/>
            <person name="Wang X."/>
            <person name="Huang H."/>
        </authorList>
    </citation>
    <scope>NUCLEOTIDE SEQUENCE [LARGE SCALE GENOMIC DNA]</scope>
    <source>
        <strain evidence="10">MT/VB/25A 57/8</strain>
    </source>
</reference>
<keyword evidence="5 7" id="KW-0040">ANK repeat</keyword>
<evidence type="ECO:0000256" key="1">
    <source>
        <dbReference type="ARBA" id="ARBA00004141"/>
    </source>
</evidence>
<evidence type="ECO:0000313" key="10">
    <source>
        <dbReference type="EMBL" id="KAJ9153375.1"/>
    </source>
</evidence>
<protein>
    <recommendedName>
        <fullName evidence="9">PGG domain-containing protein</fullName>
    </recommendedName>
</protein>
<dbReference type="PANTHER" id="PTHR24186:SF37">
    <property type="entry name" value="PGG DOMAIN-CONTAINING PROTEIN"/>
    <property type="match status" value="1"/>
</dbReference>
<dbReference type="EMBL" id="JARPOI010000015">
    <property type="protein sequence ID" value="KAJ9153375.1"/>
    <property type="molecule type" value="Genomic_DNA"/>
</dbReference>
<dbReference type="PANTHER" id="PTHR24186">
    <property type="entry name" value="PROTEIN PHOSPHATASE 1 REGULATORY SUBUNIT"/>
    <property type="match status" value="1"/>
</dbReference>
<dbReference type="Pfam" id="PF00023">
    <property type="entry name" value="Ank"/>
    <property type="match status" value="1"/>
</dbReference>
<evidence type="ECO:0000256" key="2">
    <source>
        <dbReference type="ARBA" id="ARBA00022692"/>
    </source>
</evidence>
<dbReference type="InterPro" id="IPR036770">
    <property type="entry name" value="Ankyrin_rpt-contain_sf"/>
</dbReference>
<feature type="transmembrane region" description="Helical" evidence="8">
    <location>
        <begin position="275"/>
        <end position="303"/>
    </location>
</feature>
<keyword evidence="4 8" id="KW-1133">Transmembrane helix</keyword>
<dbReference type="PROSITE" id="PS50297">
    <property type="entry name" value="ANK_REP_REGION"/>
    <property type="match status" value="1"/>
</dbReference>
<evidence type="ECO:0000256" key="4">
    <source>
        <dbReference type="ARBA" id="ARBA00022989"/>
    </source>
</evidence>